<feature type="transmembrane region" description="Helical" evidence="2">
    <location>
        <begin position="107"/>
        <end position="134"/>
    </location>
</feature>
<comment type="caution">
    <text evidence="3">The sequence shown here is derived from an EMBL/GenBank/DDBJ whole genome shotgun (WGS) entry which is preliminary data.</text>
</comment>
<accession>A0AAE3ZKC3</accession>
<feature type="region of interest" description="Disordered" evidence="1">
    <location>
        <begin position="137"/>
        <end position="157"/>
    </location>
</feature>
<organism evidence="3 4">
    <name type="scientific">Haloactinomyces albus</name>
    <dbReference type="NCBI Taxonomy" id="1352928"/>
    <lineage>
        <taxon>Bacteria</taxon>
        <taxon>Bacillati</taxon>
        <taxon>Actinomycetota</taxon>
        <taxon>Actinomycetes</taxon>
        <taxon>Actinopolysporales</taxon>
        <taxon>Actinopolysporaceae</taxon>
        <taxon>Haloactinomyces</taxon>
    </lineage>
</organism>
<keyword evidence="4" id="KW-1185">Reference proteome</keyword>
<keyword evidence="2" id="KW-0472">Membrane</keyword>
<feature type="transmembrane region" description="Helical" evidence="2">
    <location>
        <begin position="44"/>
        <end position="67"/>
    </location>
</feature>
<proteinExistence type="predicted"/>
<evidence type="ECO:0000313" key="4">
    <source>
        <dbReference type="Proteomes" id="UP001180845"/>
    </source>
</evidence>
<name>A0AAE3ZKC3_9ACTN</name>
<evidence type="ECO:0000313" key="3">
    <source>
        <dbReference type="EMBL" id="MDR7304439.1"/>
    </source>
</evidence>
<feature type="transmembrane region" description="Helical" evidence="2">
    <location>
        <begin position="12"/>
        <end position="32"/>
    </location>
</feature>
<dbReference type="Proteomes" id="UP001180845">
    <property type="component" value="Unassembled WGS sequence"/>
</dbReference>
<protein>
    <submittedName>
        <fullName evidence="3">Uncharacterized protein</fullName>
    </submittedName>
</protein>
<evidence type="ECO:0000256" key="2">
    <source>
        <dbReference type="SAM" id="Phobius"/>
    </source>
</evidence>
<feature type="transmembrane region" description="Helical" evidence="2">
    <location>
        <begin position="73"/>
        <end position="95"/>
    </location>
</feature>
<dbReference type="AlphaFoldDB" id="A0AAE3ZKC3"/>
<sequence>MRPLGSALGWGWVSFINVPVGLLVLLGSRTLIAAERHRGQLGTLGALLSALAAFRFSAVAVEVSYWLHLAPAMFLLALGFGLGVMALTQAAVYRVDPDNTDLPTGTALVTGYSTAMTVAAGVLVTAGVLALTMLSAQPSTKPEPHDTATDEPAESTT</sequence>
<reference evidence="3" key="1">
    <citation type="submission" date="2023-07" db="EMBL/GenBank/DDBJ databases">
        <title>Sequencing the genomes of 1000 actinobacteria strains.</title>
        <authorList>
            <person name="Klenk H.-P."/>
        </authorList>
    </citation>
    <scope>NUCLEOTIDE SEQUENCE</scope>
    <source>
        <strain evidence="3">DSM 45977</strain>
    </source>
</reference>
<gene>
    <name evidence="3" type="ORF">JOF55_004620</name>
</gene>
<keyword evidence="2" id="KW-0812">Transmembrane</keyword>
<evidence type="ECO:0000256" key="1">
    <source>
        <dbReference type="SAM" id="MobiDB-lite"/>
    </source>
</evidence>
<dbReference type="EMBL" id="JAVDXW010000001">
    <property type="protein sequence ID" value="MDR7304439.1"/>
    <property type="molecule type" value="Genomic_DNA"/>
</dbReference>
<keyword evidence="2" id="KW-1133">Transmembrane helix</keyword>